<dbReference type="Pfam" id="PF06966">
    <property type="entry name" value="DUF1295"/>
    <property type="match status" value="1"/>
</dbReference>
<dbReference type="InterPro" id="IPR010721">
    <property type="entry name" value="UstE-like"/>
</dbReference>
<evidence type="ECO:0008006" key="5">
    <source>
        <dbReference type="Google" id="ProtNLM"/>
    </source>
</evidence>
<keyword evidence="2" id="KW-1133">Transmembrane helix</keyword>
<dbReference type="Proteomes" id="UP001165060">
    <property type="component" value="Unassembled WGS sequence"/>
</dbReference>
<dbReference type="EMBL" id="BRYB01001742">
    <property type="protein sequence ID" value="GMI32587.1"/>
    <property type="molecule type" value="Genomic_DNA"/>
</dbReference>
<feature type="transmembrane region" description="Helical" evidence="2">
    <location>
        <begin position="143"/>
        <end position="163"/>
    </location>
</feature>
<feature type="transmembrane region" description="Helical" evidence="2">
    <location>
        <begin position="267"/>
        <end position="294"/>
    </location>
</feature>
<accession>A0ABQ6MSW0</accession>
<dbReference type="PANTHER" id="PTHR32251:SF23">
    <property type="entry name" value="3-OXO-5-ALPHA-STEROID 4-DEHYDROGENASE (DUF1295)"/>
    <property type="match status" value="1"/>
</dbReference>
<gene>
    <name evidence="3" type="ORF">TeGR_g4777</name>
</gene>
<comment type="caution">
    <text evidence="3">The sequence shown here is derived from an EMBL/GenBank/DDBJ whole genome shotgun (WGS) entry which is preliminary data.</text>
</comment>
<dbReference type="Gene3D" id="1.20.120.1630">
    <property type="match status" value="1"/>
</dbReference>
<evidence type="ECO:0000256" key="2">
    <source>
        <dbReference type="SAM" id="Phobius"/>
    </source>
</evidence>
<evidence type="ECO:0000313" key="3">
    <source>
        <dbReference type="EMBL" id="GMI32587.1"/>
    </source>
</evidence>
<feature type="transmembrane region" description="Helical" evidence="2">
    <location>
        <begin position="60"/>
        <end position="78"/>
    </location>
</feature>
<sequence>MELFDDCSLSSLSASSLLDPLSAPPPLIPLLLSFDLMLIVATLCLVISVAASNYSQVDKIWSITPFLFAWIPTLLPLFHPVTIPGLPTPLTVPLARNLLMSLLSTIWGCRLTWNFNRRGGYHFPKFWEGEEDYRWPLLRGGKVPALAFLSEPVPWTLFNIFFIAYYQNLLLWLTAAPAMVVFMAGVSCEPTAQAVTLTYCDYVLATAFLGLVFVEATADNAQYAFQTEKYRLINAKKPRTGELADGFLQSGLYAIVRKPNYAAEQSIWIVFYLFSALATSAYLNWSAVGFLLLVSLFQGSGWMTELITKEKYAKYRDVYCKRVGLYEPFTALYWMYVGEGGEEKKEETLARGRSPTKSRKTASRSKTPAKGRSKSRAASAKKKK</sequence>
<keyword evidence="2" id="KW-0812">Transmembrane</keyword>
<keyword evidence="2" id="KW-0472">Membrane</keyword>
<feature type="transmembrane region" description="Helical" evidence="2">
    <location>
        <begin position="169"/>
        <end position="187"/>
    </location>
</feature>
<evidence type="ECO:0000256" key="1">
    <source>
        <dbReference type="SAM" id="MobiDB-lite"/>
    </source>
</evidence>
<name>A0ABQ6MSW0_9STRA</name>
<feature type="transmembrane region" description="Helical" evidence="2">
    <location>
        <begin position="199"/>
        <end position="218"/>
    </location>
</feature>
<protein>
    <recommendedName>
        <fullName evidence="5">Steroid 5-alpha reductase C-terminal domain-containing protein</fullName>
    </recommendedName>
</protein>
<feature type="region of interest" description="Disordered" evidence="1">
    <location>
        <begin position="343"/>
        <end position="384"/>
    </location>
</feature>
<organism evidence="3 4">
    <name type="scientific">Tetraparma gracilis</name>
    <dbReference type="NCBI Taxonomy" id="2962635"/>
    <lineage>
        <taxon>Eukaryota</taxon>
        <taxon>Sar</taxon>
        <taxon>Stramenopiles</taxon>
        <taxon>Ochrophyta</taxon>
        <taxon>Bolidophyceae</taxon>
        <taxon>Parmales</taxon>
        <taxon>Triparmaceae</taxon>
        <taxon>Tetraparma</taxon>
    </lineage>
</organism>
<reference evidence="3 4" key="1">
    <citation type="journal article" date="2023" name="Commun. Biol.">
        <title>Genome analysis of Parmales, the sister group of diatoms, reveals the evolutionary specialization of diatoms from phago-mixotrophs to photoautotrophs.</title>
        <authorList>
            <person name="Ban H."/>
            <person name="Sato S."/>
            <person name="Yoshikawa S."/>
            <person name="Yamada K."/>
            <person name="Nakamura Y."/>
            <person name="Ichinomiya M."/>
            <person name="Sato N."/>
            <person name="Blanc-Mathieu R."/>
            <person name="Endo H."/>
            <person name="Kuwata A."/>
            <person name="Ogata H."/>
        </authorList>
    </citation>
    <scope>NUCLEOTIDE SEQUENCE [LARGE SCALE GENOMIC DNA]</scope>
</reference>
<keyword evidence="4" id="KW-1185">Reference proteome</keyword>
<proteinExistence type="predicted"/>
<evidence type="ECO:0000313" key="4">
    <source>
        <dbReference type="Proteomes" id="UP001165060"/>
    </source>
</evidence>
<feature type="compositionally biased region" description="Basic residues" evidence="1">
    <location>
        <begin position="354"/>
        <end position="384"/>
    </location>
</feature>
<dbReference type="PANTHER" id="PTHR32251">
    <property type="entry name" value="3-OXO-5-ALPHA-STEROID 4-DEHYDROGENASE"/>
    <property type="match status" value="1"/>
</dbReference>
<dbReference type="PROSITE" id="PS50244">
    <property type="entry name" value="S5A_REDUCTASE"/>
    <property type="match status" value="1"/>
</dbReference>
<feature type="transmembrane region" description="Helical" evidence="2">
    <location>
        <begin position="27"/>
        <end position="48"/>
    </location>
</feature>